<feature type="region of interest" description="Disordered" evidence="1">
    <location>
        <begin position="60"/>
        <end position="87"/>
    </location>
</feature>
<evidence type="ECO:0000313" key="2">
    <source>
        <dbReference type="EMBL" id="KAK7738940.1"/>
    </source>
</evidence>
<proteinExistence type="predicted"/>
<keyword evidence="3" id="KW-1185">Reference proteome</keyword>
<gene>
    <name evidence="2" type="ORF">SLS63_002277</name>
</gene>
<comment type="caution">
    <text evidence="2">The sequence shown here is derived from an EMBL/GenBank/DDBJ whole genome shotgun (WGS) entry which is preliminary data.</text>
</comment>
<organism evidence="2 3">
    <name type="scientific">Diaporthe eres</name>
    <name type="common">Phomopsis oblonga</name>
    <dbReference type="NCBI Taxonomy" id="83184"/>
    <lineage>
        <taxon>Eukaryota</taxon>
        <taxon>Fungi</taxon>
        <taxon>Dikarya</taxon>
        <taxon>Ascomycota</taxon>
        <taxon>Pezizomycotina</taxon>
        <taxon>Sordariomycetes</taxon>
        <taxon>Sordariomycetidae</taxon>
        <taxon>Diaporthales</taxon>
        <taxon>Diaporthaceae</taxon>
        <taxon>Diaporthe</taxon>
        <taxon>Diaporthe eres species complex</taxon>
    </lineage>
</organism>
<dbReference type="EMBL" id="JAKNSF020000005">
    <property type="protein sequence ID" value="KAK7738940.1"/>
    <property type="molecule type" value="Genomic_DNA"/>
</dbReference>
<evidence type="ECO:0000313" key="3">
    <source>
        <dbReference type="Proteomes" id="UP001430848"/>
    </source>
</evidence>
<reference evidence="2 3" key="1">
    <citation type="submission" date="2024-02" db="EMBL/GenBank/DDBJ databases">
        <title>De novo assembly and annotation of 12 fungi associated with fruit tree decline syndrome in Ontario, Canada.</title>
        <authorList>
            <person name="Sulman M."/>
            <person name="Ellouze W."/>
            <person name="Ilyukhin E."/>
        </authorList>
    </citation>
    <scope>NUCLEOTIDE SEQUENCE [LARGE SCALE GENOMIC DNA]</scope>
    <source>
        <strain evidence="2 3">M169</strain>
    </source>
</reference>
<dbReference type="Proteomes" id="UP001430848">
    <property type="component" value="Unassembled WGS sequence"/>
</dbReference>
<name>A0ABR1PL44_DIAER</name>
<sequence>MDQYVYQFEVVQEKLKEIIDKDEVLRLRGKSIMYKLHMGRSATLALTLEVGSERMVLTAGHLKSAQRNPEPSGASTPEGSHDDEATLNGYDDVEIGLLWVDDDDDDEYEMEAAASQPLPSRSLPLDYISAVYAKNRLVSQLQKMRPVDPSAELGPSEPDLDWMLLECKDYAFRARSRNFIYLPEQLEPIPLKKIANKPRMHAAPVFMISGVRGLIKGRMLGMPTFIGSGPGKKSCKAWSVVLDNQLVVLPGESGSVVVDQDTFSVYGHVRQNLWTEKLWKAIKEGIKVHANVARAMNNLRALLQIAQLRQCILK</sequence>
<protein>
    <submittedName>
        <fullName evidence="2">Uncharacterized protein</fullName>
    </submittedName>
</protein>
<accession>A0ABR1PL44</accession>
<feature type="compositionally biased region" description="Polar residues" evidence="1">
    <location>
        <begin position="65"/>
        <end position="78"/>
    </location>
</feature>
<evidence type="ECO:0000256" key="1">
    <source>
        <dbReference type="SAM" id="MobiDB-lite"/>
    </source>
</evidence>